<evidence type="ECO:0000313" key="1">
    <source>
        <dbReference type="EMBL" id="QHT36526.1"/>
    </source>
</evidence>
<reference evidence="1" key="1">
    <citation type="journal article" date="2020" name="Nature">
        <title>Giant virus diversity and host interactions through global metagenomics.</title>
        <authorList>
            <person name="Schulz F."/>
            <person name="Roux S."/>
            <person name="Paez-Espino D."/>
            <person name="Jungbluth S."/>
            <person name="Walsh D.A."/>
            <person name="Denef V.J."/>
            <person name="McMahon K.D."/>
            <person name="Konstantinidis K.T."/>
            <person name="Eloe-Fadrosh E.A."/>
            <person name="Kyrpides N.C."/>
            <person name="Woyke T."/>
        </authorList>
    </citation>
    <scope>NUCLEOTIDE SEQUENCE</scope>
    <source>
        <strain evidence="1">GVMAG-S-ERX555931-87</strain>
    </source>
</reference>
<name>A0A6C0F4C9_9ZZZZ</name>
<sequence length="138" mass="16398">MEDYYKNLLVNKLKKDVIDEILGIELDCEEVLIKDVINDYFKNNKVDFKDDKERYGIKESKTHKYRPRSNVINNCKCMARVWNEGMGGQCSRNKHKDYGDFCKMHYNLGGYEWNFGTVDKPKERQVIHNGKVHIWLTT</sequence>
<dbReference type="EMBL" id="MN738744">
    <property type="protein sequence ID" value="QHT36526.1"/>
    <property type="molecule type" value="Genomic_DNA"/>
</dbReference>
<proteinExistence type="predicted"/>
<accession>A0A6C0F4C9</accession>
<organism evidence="1">
    <name type="scientific">viral metagenome</name>
    <dbReference type="NCBI Taxonomy" id="1070528"/>
    <lineage>
        <taxon>unclassified sequences</taxon>
        <taxon>metagenomes</taxon>
        <taxon>organismal metagenomes</taxon>
    </lineage>
</organism>
<dbReference type="AlphaFoldDB" id="A0A6C0F4C9"/>
<protein>
    <submittedName>
        <fullName evidence="1">Uncharacterized protein</fullName>
    </submittedName>
</protein>